<dbReference type="PANTHER" id="PTHR43513:SF3">
    <property type="entry name" value="DIHYDROOROTATE DEHYDROGENASE B (NAD(+)), ELECTRON TRANSFER SUBUNIT-RELATED"/>
    <property type="match status" value="1"/>
</dbReference>
<dbReference type="Proteomes" id="UP000005451">
    <property type="component" value="Unassembled WGS sequence"/>
</dbReference>
<comment type="caution">
    <text evidence="1">The sequence shown here is derived from an EMBL/GenBank/DDBJ whole genome shotgun (WGS) entry which is preliminary data.</text>
</comment>
<evidence type="ECO:0000313" key="1">
    <source>
        <dbReference type="EMBL" id="EEB36363.1"/>
    </source>
</evidence>
<dbReference type="GO" id="GO:0106430">
    <property type="term" value="F:dihydroorotate dehydrogenase (quinone) activity"/>
    <property type="evidence" value="ECO:0007669"/>
    <property type="project" value="UniProtKB-EC"/>
</dbReference>
<dbReference type="eggNOG" id="COG0543">
    <property type="taxonomic scope" value="Bacteria"/>
</dbReference>
<dbReference type="Gene3D" id="3.40.50.80">
    <property type="entry name" value="Nucleotide-binding domain of ferredoxin-NADP reductase (FNR) module"/>
    <property type="match status" value="1"/>
</dbReference>
<dbReference type="RefSeq" id="WP_004813258.1">
    <property type="nucleotide sequence ID" value="NZ_ABXA01000019.1"/>
</dbReference>
<dbReference type="PANTHER" id="PTHR43513">
    <property type="entry name" value="DIHYDROOROTATE DEHYDROGENASE B (NAD(+)), ELECTRON TRANSFER SUBUNIT"/>
    <property type="match status" value="1"/>
</dbReference>
<name>B6W7W4_9FIRM</name>
<organism evidence="1 2">
    <name type="scientific">Anaerococcus hydrogenalis DSM 7454</name>
    <dbReference type="NCBI Taxonomy" id="561177"/>
    <lineage>
        <taxon>Bacteria</taxon>
        <taxon>Bacillati</taxon>
        <taxon>Bacillota</taxon>
        <taxon>Tissierellia</taxon>
        <taxon>Tissierellales</taxon>
        <taxon>Peptoniphilaceae</taxon>
        <taxon>Anaerococcus</taxon>
    </lineage>
</organism>
<proteinExistence type="predicted"/>
<dbReference type="InterPro" id="IPR017938">
    <property type="entry name" value="Riboflavin_synthase-like_b-brl"/>
</dbReference>
<protein>
    <submittedName>
        <fullName evidence="1">Dihydroorotate dehydrogenase, electron transfer subunit</fullName>
        <ecNumber evidence="1">1.3.5.2</ecNumber>
    </submittedName>
</protein>
<keyword evidence="1" id="KW-0560">Oxidoreductase</keyword>
<evidence type="ECO:0000313" key="2">
    <source>
        <dbReference type="Proteomes" id="UP000005451"/>
    </source>
</evidence>
<reference evidence="1 2" key="2">
    <citation type="submission" date="2008-10" db="EMBL/GenBank/DDBJ databases">
        <title>Draft genome sequence of Anaerococcus hydrogenalis (DSM 7454).</title>
        <authorList>
            <person name="Sudarsanam P."/>
            <person name="Ley R."/>
            <person name="Guruge J."/>
            <person name="Turnbaugh P.J."/>
            <person name="Mahowald M."/>
            <person name="Liep D."/>
            <person name="Gordon J."/>
        </authorList>
    </citation>
    <scope>NUCLEOTIDE SEQUENCE [LARGE SCALE GENOMIC DNA]</scope>
    <source>
        <strain evidence="1 2">DSM 7454</strain>
    </source>
</reference>
<dbReference type="EMBL" id="ABXA01000019">
    <property type="protein sequence ID" value="EEB36363.1"/>
    <property type="molecule type" value="Genomic_DNA"/>
</dbReference>
<sequence length="129" mass="14400">MLRCDSFRNSPLLSRPFGVCDQDDETMSFLYQVKGVGTKILSDLKEGSKVKLLGPLGKGFEIKKGKKAAIVAGGIGIAPLLYLAKSLDQKADFYAGFSDEEYFTDYFKDFVEKKTVTIDKKIKFLLLIK</sequence>
<reference evidence="1 2" key="1">
    <citation type="submission" date="2008-09" db="EMBL/GenBank/DDBJ databases">
        <authorList>
            <person name="Fulton L."/>
            <person name="Clifton S."/>
            <person name="Fulton B."/>
            <person name="Xu J."/>
            <person name="Minx P."/>
            <person name="Pepin K.H."/>
            <person name="Johnson M."/>
            <person name="Thiruvilangam P."/>
            <person name="Bhonagiri V."/>
            <person name="Nash W.E."/>
            <person name="Mardis E.R."/>
            <person name="Wilson R.K."/>
        </authorList>
    </citation>
    <scope>NUCLEOTIDE SEQUENCE [LARGE SCALE GENOMIC DNA]</scope>
    <source>
        <strain evidence="1 2">DSM 7454</strain>
    </source>
</reference>
<dbReference type="InterPro" id="IPR050353">
    <property type="entry name" value="PyrK_electron_transfer"/>
</dbReference>
<dbReference type="EC" id="1.3.5.2" evidence="1"/>
<dbReference type="Gene3D" id="2.40.30.10">
    <property type="entry name" value="Translation factors"/>
    <property type="match status" value="1"/>
</dbReference>
<gene>
    <name evidence="1" type="ORF">ANHYDRO_00663</name>
</gene>
<dbReference type="AlphaFoldDB" id="B6W7W4"/>
<dbReference type="STRING" id="561177.ANHYDRO_00663"/>
<dbReference type="InterPro" id="IPR039261">
    <property type="entry name" value="FNR_nucleotide-bd"/>
</dbReference>
<accession>B6W7W4</accession>
<dbReference type="SUPFAM" id="SSF52343">
    <property type="entry name" value="Ferredoxin reductase-like, C-terminal NADP-linked domain"/>
    <property type="match status" value="1"/>
</dbReference>
<dbReference type="SUPFAM" id="SSF63380">
    <property type="entry name" value="Riboflavin synthase domain-like"/>
    <property type="match status" value="1"/>
</dbReference>